<keyword evidence="3" id="KW-1185">Reference proteome</keyword>
<dbReference type="PANTHER" id="PTHR30283:SF4">
    <property type="entry name" value="PEROXIDE STRESS RESISTANCE PROTEIN YAAA"/>
    <property type="match status" value="1"/>
</dbReference>
<dbReference type="HAMAP" id="MF_00652">
    <property type="entry name" value="UPF0246"/>
    <property type="match status" value="1"/>
</dbReference>
<proteinExistence type="inferred from homology"/>
<organism evidence="2 3">
    <name type="scientific">Flavilitoribacter nigricans (strain ATCC 23147 / DSM 23189 / NBRC 102662 / NCIMB 1420 / SS-2)</name>
    <name type="common">Lewinella nigricans</name>
    <dbReference type="NCBI Taxonomy" id="1122177"/>
    <lineage>
        <taxon>Bacteria</taxon>
        <taxon>Pseudomonadati</taxon>
        <taxon>Bacteroidota</taxon>
        <taxon>Saprospiria</taxon>
        <taxon>Saprospirales</taxon>
        <taxon>Lewinellaceae</taxon>
        <taxon>Flavilitoribacter</taxon>
    </lineage>
</organism>
<dbReference type="Pfam" id="PF03883">
    <property type="entry name" value="H2O2_YaaD"/>
    <property type="match status" value="1"/>
</dbReference>
<dbReference type="Proteomes" id="UP000223913">
    <property type="component" value="Unassembled WGS sequence"/>
</dbReference>
<gene>
    <name evidence="2" type="ORF">CRP01_38360</name>
</gene>
<dbReference type="GO" id="GO:0005829">
    <property type="term" value="C:cytosol"/>
    <property type="evidence" value="ECO:0007669"/>
    <property type="project" value="TreeGrafter"/>
</dbReference>
<protein>
    <recommendedName>
        <fullName evidence="1">UPF0246 protein CRP01_38360</fullName>
    </recommendedName>
</protein>
<comment type="caution">
    <text evidence="2">The sequence shown here is derived from an EMBL/GenBank/DDBJ whole genome shotgun (WGS) entry which is preliminary data.</text>
</comment>
<dbReference type="InterPro" id="IPR005583">
    <property type="entry name" value="YaaA"/>
</dbReference>
<dbReference type="GO" id="GO:0033194">
    <property type="term" value="P:response to hydroperoxide"/>
    <property type="evidence" value="ECO:0007669"/>
    <property type="project" value="TreeGrafter"/>
</dbReference>
<dbReference type="PANTHER" id="PTHR30283">
    <property type="entry name" value="PEROXIDE STRESS RESPONSE PROTEIN YAAA"/>
    <property type="match status" value="1"/>
</dbReference>
<evidence type="ECO:0000256" key="1">
    <source>
        <dbReference type="HAMAP-Rule" id="MF_00652"/>
    </source>
</evidence>
<evidence type="ECO:0000313" key="3">
    <source>
        <dbReference type="Proteomes" id="UP000223913"/>
    </source>
</evidence>
<evidence type="ECO:0000313" key="2">
    <source>
        <dbReference type="EMBL" id="PHN01209.1"/>
    </source>
</evidence>
<dbReference type="RefSeq" id="WP_099155404.1">
    <property type="nucleotide sequence ID" value="NZ_PDUD01000060.1"/>
</dbReference>
<sequence>MLILLSPAKSLNFEPSDIGEHTEARLLDDSDRLVKELKKKSVRSLKKLMSVSDAIAELNVQRFQEYERPFAIGNAKQAVLAFDGDVYTGMQADTFTREDLDFAQEHLRILSGLYGLLRPMDLIRAYRLEMGTRLRTGRRKNLYEFWGDKITELINTDLAKTEGNVILNLASQEYFKSVNQKKLAGRLVDVHFKENRNGDLKVISFNAKKARGAMAGLAIKHRIIDPEELKELTPEGYHFSPEHSSADELMFIK</sequence>
<dbReference type="OrthoDB" id="9777133at2"/>
<dbReference type="AlphaFoldDB" id="A0A2D0MZ93"/>
<dbReference type="NCBIfam" id="NF002542">
    <property type="entry name" value="PRK02101.1-3"/>
    <property type="match status" value="1"/>
</dbReference>
<reference evidence="2 3" key="1">
    <citation type="submission" date="2017-10" db="EMBL/GenBank/DDBJ databases">
        <title>The draft genome sequence of Lewinella nigricans NBRC 102662.</title>
        <authorList>
            <person name="Wang K."/>
        </authorList>
    </citation>
    <scope>NUCLEOTIDE SEQUENCE [LARGE SCALE GENOMIC DNA]</scope>
    <source>
        <strain evidence="2 3">NBRC 102662</strain>
    </source>
</reference>
<comment type="similarity">
    <text evidence="1">Belongs to the UPF0246 family.</text>
</comment>
<dbReference type="EMBL" id="PDUD01000060">
    <property type="protein sequence ID" value="PHN01209.1"/>
    <property type="molecule type" value="Genomic_DNA"/>
</dbReference>
<accession>A0A2D0MZ93</accession>
<name>A0A2D0MZ93_FLAN2</name>